<proteinExistence type="predicted"/>
<protein>
    <submittedName>
        <fullName evidence="1">Antifreeze protein</fullName>
    </submittedName>
</protein>
<name>A0ABS6SX53_9RHOB</name>
<sequence>MARLPTYWDAWANALQAGMIVAEAQAVIAMRLWGMAGMWSVTPYENTRMVSEKAGAWTRAMLSAGIAATNGGDVAKAAMRPVRAKTKSNARRLAKRGPKVRR</sequence>
<dbReference type="RefSeq" id="WP_218390424.1">
    <property type="nucleotide sequence ID" value="NZ_JAHUZE010000001.1"/>
</dbReference>
<dbReference type="EMBL" id="JAHUZE010000001">
    <property type="protein sequence ID" value="MBV7377544.1"/>
    <property type="molecule type" value="Genomic_DNA"/>
</dbReference>
<gene>
    <name evidence="1" type="ORF">KJP28_01305</name>
</gene>
<evidence type="ECO:0000313" key="2">
    <source>
        <dbReference type="Proteomes" id="UP000756530"/>
    </source>
</evidence>
<accession>A0ABS6SX53</accession>
<reference evidence="1 2" key="1">
    <citation type="submission" date="2021-05" db="EMBL/GenBank/DDBJ databases">
        <title>Culturable bacteria isolated from Daya Bay.</title>
        <authorList>
            <person name="Zheng W."/>
            <person name="Yu S."/>
            <person name="Huang Y."/>
        </authorList>
    </citation>
    <scope>NUCLEOTIDE SEQUENCE [LARGE SCALE GENOMIC DNA]</scope>
    <source>
        <strain evidence="1 2">DP4N28-5</strain>
    </source>
</reference>
<organism evidence="1 2">
    <name type="scientific">Maritimibacter dapengensis</name>
    <dbReference type="NCBI Taxonomy" id="2836868"/>
    <lineage>
        <taxon>Bacteria</taxon>
        <taxon>Pseudomonadati</taxon>
        <taxon>Pseudomonadota</taxon>
        <taxon>Alphaproteobacteria</taxon>
        <taxon>Rhodobacterales</taxon>
        <taxon>Roseobacteraceae</taxon>
        <taxon>Maritimibacter</taxon>
    </lineage>
</organism>
<comment type="caution">
    <text evidence="1">The sequence shown here is derived from an EMBL/GenBank/DDBJ whole genome shotgun (WGS) entry which is preliminary data.</text>
</comment>
<evidence type="ECO:0000313" key="1">
    <source>
        <dbReference type="EMBL" id="MBV7377544.1"/>
    </source>
</evidence>
<dbReference type="Proteomes" id="UP000756530">
    <property type="component" value="Unassembled WGS sequence"/>
</dbReference>
<keyword evidence="2" id="KW-1185">Reference proteome</keyword>